<evidence type="ECO:0000313" key="2">
    <source>
        <dbReference type="EMBL" id="MBA8920221.1"/>
    </source>
</evidence>
<protein>
    <submittedName>
        <fullName evidence="2">Uncharacterized protein</fullName>
    </submittedName>
</protein>
<evidence type="ECO:0000313" key="3">
    <source>
        <dbReference type="Proteomes" id="UP000546252"/>
    </source>
</evidence>
<evidence type="ECO:0000256" key="1">
    <source>
        <dbReference type="SAM" id="MobiDB-lite"/>
    </source>
</evidence>
<feature type="compositionally biased region" description="Basic and acidic residues" evidence="1">
    <location>
        <begin position="9"/>
        <end position="20"/>
    </location>
</feature>
<sequence length="49" mass="5062">MINSIAHPLLDRPRPARDADPATGHQPGGGPAAAPHSDPAESLGREQVE</sequence>
<reference evidence="2 3" key="1">
    <citation type="submission" date="2020-08" db="EMBL/GenBank/DDBJ databases">
        <title>Sequencing the genomes of 1000 actinobacteria strains.</title>
        <authorList>
            <person name="Klenk H.-P."/>
        </authorList>
    </citation>
    <scope>NUCLEOTIDE SEQUENCE [LARGE SCALE GENOMIC DNA]</scope>
    <source>
        <strain evidence="2 3">DSM 19081</strain>
    </source>
</reference>
<dbReference type="EMBL" id="JACJIH010000001">
    <property type="protein sequence ID" value="MBA8920221.1"/>
    <property type="molecule type" value="Genomic_DNA"/>
</dbReference>
<comment type="caution">
    <text evidence="2">The sequence shown here is derived from an EMBL/GenBank/DDBJ whole genome shotgun (WGS) entry which is preliminary data.</text>
</comment>
<feature type="region of interest" description="Disordered" evidence="1">
    <location>
        <begin position="1"/>
        <end position="49"/>
    </location>
</feature>
<gene>
    <name evidence="2" type="ORF">HNR24_000154</name>
</gene>
<dbReference type="AlphaFoldDB" id="A0A839FNI9"/>
<accession>A0A839FNI9</accession>
<organism evidence="2 3">
    <name type="scientific">Nesterenkonia jeotgali</name>
    <dbReference type="NCBI Taxonomy" id="317018"/>
    <lineage>
        <taxon>Bacteria</taxon>
        <taxon>Bacillati</taxon>
        <taxon>Actinomycetota</taxon>
        <taxon>Actinomycetes</taxon>
        <taxon>Micrococcales</taxon>
        <taxon>Micrococcaceae</taxon>
        <taxon>Nesterenkonia</taxon>
    </lineage>
</organism>
<dbReference type="RefSeq" id="WP_182494710.1">
    <property type="nucleotide sequence ID" value="NZ_BAAAKT010000001.1"/>
</dbReference>
<dbReference type="Proteomes" id="UP000546252">
    <property type="component" value="Unassembled WGS sequence"/>
</dbReference>
<proteinExistence type="predicted"/>
<name>A0A839FNI9_9MICC</name>